<evidence type="ECO:0000256" key="3">
    <source>
        <dbReference type="ARBA" id="ARBA00023002"/>
    </source>
</evidence>
<dbReference type="SUPFAM" id="SSF51412">
    <property type="entry name" value="Inosine monophosphate dehydrogenase (IMPDH)"/>
    <property type="match status" value="1"/>
</dbReference>
<keyword evidence="1" id="KW-0285">Flavoprotein</keyword>
<reference evidence="4 5" key="1">
    <citation type="submission" date="2020-04" db="EMBL/GenBank/DDBJ databases">
        <authorList>
            <person name="De Canck E."/>
        </authorList>
    </citation>
    <scope>NUCLEOTIDE SEQUENCE [LARGE SCALE GENOMIC DNA]</scope>
    <source>
        <strain evidence="4 5">LMG 28614</strain>
    </source>
</reference>
<sequence length="341" mass="36439">MSQIAFSNAVTELFGTRLPIVAGGLMWLADADYVAAASRAGIIGFLTAASFPEPRALRDEIRRCRDLCEGGPFGVNVSMLPKLVPGEKTREVFELIVDEGVRFVETSGRNPQEFMPFLKQAGVKVLHKVPAVRFAIKAASIGVDAVAIVGAECGGHPGLDMVGSFVNAAWAESQLDIPYLVGGGIGRGSQLAAALTMGASGVVVGTRFVVAEEIWAHDDYKYRLVDAGPTDTDLCMQSVRNTVRTLRNETTAAVKEIEARNPNVTIQDLMPLVAGKIGRDAYVTGDWSKGLLAAGQSLAFVDRVEPLADIVRRFESDMWQALTRLANNCSGFVDAARGVPA</sequence>
<accession>A0A6S7BA55</accession>
<organism evidence="4 5">
    <name type="scientific">Paraburkholderia ultramafica</name>
    <dbReference type="NCBI Taxonomy" id="1544867"/>
    <lineage>
        <taxon>Bacteria</taxon>
        <taxon>Pseudomonadati</taxon>
        <taxon>Pseudomonadota</taxon>
        <taxon>Betaproteobacteria</taxon>
        <taxon>Burkholderiales</taxon>
        <taxon>Burkholderiaceae</taxon>
        <taxon>Paraburkholderia</taxon>
    </lineage>
</organism>
<dbReference type="Proteomes" id="UP000494365">
    <property type="component" value="Unassembled WGS sequence"/>
</dbReference>
<dbReference type="Pfam" id="PF03060">
    <property type="entry name" value="NMO"/>
    <property type="match status" value="1"/>
</dbReference>
<keyword evidence="3 4" id="KW-0560">Oxidoreductase</keyword>
<dbReference type="CDD" id="cd04730">
    <property type="entry name" value="NPD_like"/>
    <property type="match status" value="1"/>
</dbReference>
<dbReference type="Gene3D" id="3.20.20.70">
    <property type="entry name" value="Aldolase class I"/>
    <property type="match status" value="1"/>
</dbReference>
<protein>
    <submittedName>
        <fullName evidence="4">NADH:quinone reductase</fullName>
        <ecNumber evidence="4">1.6.5.11</ecNumber>
    </submittedName>
</protein>
<evidence type="ECO:0000256" key="2">
    <source>
        <dbReference type="ARBA" id="ARBA00022643"/>
    </source>
</evidence>
<name>A0A6S7BA55_9BURK</name>
<evidence type="ECO:0000313" key="4">
    <source>
        <dbReference type="EMBL" id="CAB3793068.1"/>
    </source>
</evidence>
<evidence type="ECO:0000256" key="1">
    <source>
        <dbReference type="ARBA" id="ARBA00022630"/>
    </source>
</evidence>
<dbReference type="PANTHER" id="PTHR32332:SF20">
    <property type="entry name" value="2-NITROPROPANE DIOXYGENASE-LIKE PROTEIN"/>
    <property type="match status" value="1"/>
</dbReference>
<dbReference type="GO" id="GO:0018580">
    <property type="term" value="F:nitronate monooxygenase activity"/>
    <property type="evidence" value="ECO:0007669"/>
    <property type="project" value="InterPro"/>
</dbReference>
<dbReference type="EMBL" id="CADIKK010000016">
    <property type="protein sequence ID" value="CAB3793068.1"/>
    <property type="molecule type" value="Genomic_DNA"/>
</dbReference>
<dbReference type="InterPro" id="IPR013785">
    <property type="entry name" value="Aldolase_TIM"/>
</dbReference>
<dbReference type="AlphaFoldDB" id="A0A6S7BA55"/>
<keyword evidence="2" id="KW-0288">FMN</keyword>
<keyword evidence="5" id="KW-1185">Reference proteome</keyword>
<proteinExistence type="predicted"/>
<dbReference type="PANTHER" id="PTHR32332">
    <property type="entry name" value="2-NITROPROPANE DIOXYGENASE"/>
    <property type="match status" value="1"/>
</dbReference>
<gene>
    <name evidence="4" type="ORF">LMG28614_03641</name>
</gene>
<dbReference type="InterPro" id="IPR004136">
    <property type="entry name" value="NMO"/>
</dbReference>
<evidence type="ECO:0000313" key="5">
    <source>
        <dbReference type="Proteomes" id="UP000494365"/>
    </source>
</evidence>
<dbReference type="EC" id="1.6.5.11" evidence="4"/>